<dbReference type="AlphaFoldDB" id="A0A8H5XR19"/>
<evidence type="ECO:0000313" key="3">
    <source>
        <dbReference type="Proteomes" id="UP000544331"/>
    </source>
</evidence>
<reference evidence="2 3" key="1">
    <citation type="submission" date="2020-05" db="EMBL/GenBank/DDBJ databases">
        <title>Identification and distribution of gene clusters putatively required for synthesis of sphingolipid metabolism inhibitors in phylogenetically diverse species of the filamentous fungus Fusarium.</title>
        <authorList>
            <person name="Kim H.-S."/>
            <person name="Busman M."/>
            <person name="Brown D.W."/>
            <person name="Divon H."/>
            <person name="Uhlig S."/>
            <person name="Proctor R.H."/>
        </authorList>
    </citation>
    <scope>NUCLEOTIDE SEQUENCE [LARGE SCALE GENOMIC DNA]</scope>
    <source>
        <strain evidence="2 3">NRRL 66235</strain>
    </source>
</reference>
<protein>
    <submittedName>
        <fullName evidence="2">Uncharacterized protein</fullName>
    </submittedName>
</protein>
<feature type="region of interest" description="Disordered" evidence="1">
    <location>
        <begin position="29"/>
        <end position="114"/>
    </location>
</feature>
<keyword evidence="3" id="KW-1185">Reference proteome</keyword>
<proteinExistence type="predicted"/>
<name>A0A8H5XR19_9HYPO</name>
<sequence>MSFYPYYEVYYPFTAECSKQYVLNGNLVEESADQNETPDEKKSSDTRSLKSQSTEVKDSESNNQDTKFQPRDDENKTTRSSSDRRQPTTEPPRQTEKMESRKTQDDGDHEHGEVCTGGLSIRLKFCCMYYELDYC</sequence>
<comment type="caution">
    <text evidence="2">The sequence shown here is derived from an EMBL/GenBank/DDBJ whole genome shotgun (WGS) entry which is preliminary data.</text>
</comment>
<evidence type="ECO:0000313" key="2">
    <source>
        <dbReference type="EMBL" id="KAF5698540.1"/>
    </source>
</evidence>
<dbReference type="EMBL" id="JAAOAN010000894">
    <property type="protein sequence ID" value="KAF5698540.1"/>
    <property type="molecule type" value="Genomic_DNA"/>
</dbReference>
<feature type="compositionally biased region" description="Basic and acidic residues" evidence="1">
    <location>
        <begin position="68"/>
        <end position="113"/>
    </location>
</feature>
<evidence type="ECO:0000256" key="1">
    <source>
        <dbReference type="SAM" id="MobiDB-lite"/>
    </source>
</evidence>
<gene>
    <name evidence="2" type="ORF">FMUND_15067</name>
</gene>
<dbReference type="Proteomes" id="UP000544331">
    <property type="component" value="Unassembled WGS sequence"/>
</dbReference>
<accession>A0A8H5XR19</accession>
<dbReference type="OrthoDB" id="5082877at2759"/>
<feature type="compositionally biased region" description="Basic and acidic residues" evidence="1">
    <location>
        <begin position="38"/>
        <end position="48"/>
    </location>
</feature>
<organism evidence="2 3">
    <name type="scientific">Fusarium mundagurra</name>
    <dbReference type="NCBI Taxonomy" id="1567541"/>
    <lineage>
        <taxon>Eukaryota</taxon>
        <taxon>Fungi</taxon>
        <taxon>Dikarya</taxon>
        <taxon>Ascomycota</taxon>
        <taxon>Pezizomycotina</taxon>
        <taxon>Sordariomycetes</taxon>
        <taxon>Hypocreomycetidae</taxon>
        <taxon>Hypocreales</taxon>
        <taxon>Nectriaceae</taxon>
        <taxon>Fusarium</taxon>
        <taxon>Fusarium fujikuroi species complex</taxon>
    </lineage>
</organism>